<dbReference type="GO" id="GO:0046872">
    <property type="term" value="F:metal ion binding"/>
    <property type="evidence" value="ECO:0007669"/>
    <property type="project" value="UniProtKB-KW"/>
</dbReference>
<comment type="cofactor">
    <cofactor evidence="5">
        <name>Ca(2+)</name>
        <dbReference type="ChEBI" id="CHEBI:29108"/>
    </cofactor>
    <text evidence="5">Binds 2 calcium ions per subunit.</text>
</comment>
<keyword evidence="4" id="KW-0325">Glycoprotein</keyword>
<evidence type="ECO:0000256" key="7">
    <source>
        <dbReference type="SAM" id="MobiDB-lite"/>
    </source>
</evidence>
<dbReference type="Pfam" id="PF01731">
    <property type="entry name" value="Arylesterase"/>
    <property type="match status" value="1"/>
</dbReference>
<dbReference type="PANTHER" id="PTHR11799">
    <property type="entry name" value="PARAOXONASE"/>
    <property type="match status" value="1"/>
</dbReference>
<feature type="region of interest" description="Disordered" evidence="7">
    <location>
        <begin position="1"/>
        <end position="33"/>
    </location>
</feature>
<feature type="disulfide bond" description="In form B" evidence="6">
    <location>
        <begin position="98"/>
        <end position="400"/>
    </location>
</feature>
<dbReference type="InterPro" id="IPR051288">
    <property type="entry name" value="Serum_paraoxonase/arylesterase"/>
</dbReference>
<evidence type="ECO:0000256" key="3">
    <source>
        <dbReference type="ARBA" id="ARBA00023157"/>
    </source>
</evidence>
<feature type="binding site" evidence="5">
    <location>
        <position position="165"/>
    </location>
    <ligand>
        <name>Ca(2+)</name>
        <dbReference type="ChEBI" id="CHEBI:29108"/>
        <label>1</label>
        <note>catalytic</note>
    </ligand>
</feature>
<evidence type="ECO:0000256" key="4">
    <source>
        <dbReference type="ARBA" id="ARBA00023180"/>
    </source>
</evidence>
<accession>A0A811KCV0</accession>
<comment type="similarity">
    <text evidence="1">Belongs to the paraoxonase family.</text>
</comment>
<protein>
    <submittedName>
        <fullName evidence="8">Uncharacterized protein</fullName>
    </submittedName>
</protein>
<keyword evidence="3 6" id="KW-1015">Disulfide bond</keyword>
<dbReference type="SUPFAM" id="SSF63829">
    <property type="entry name" value="Calcium-dependent phosphotriesterase"/>
    <property type="match status" value="1"/>
</dbReference>
<evidence type="ECO:0000256" key="5">
    <source>
        <dbReference type="PIRSR" id="PIRSR602640-2"/>
    </source>
</evidence>
<dbReference type="GO" id="GO:0004064">
    <property type="term" value="F:arylesterase activity"/>
    <property type="evidence" value="ECO:0007669"/>
    <property type="project" value="InterPro"/>
</dbReference>
<feature type="compositionally biased region" description="Polar residues" evidence="7">
    <location>
        <begin position="16"/>
        <end position="30"/>
    </location>
</feature>
<dbReference type="AlphaFoldDB" id="A0A811KCV0"/>
<reference evidence="8" key="1">
    <citation type="submission" date="2020-09" db="EMBL/GenBank/DDBJ databases">
        <authorList>
            <person name="Kikuchi T."/>
        </authorList>
    </citation>
    <scope>NUCLEOTIDE SEQUENCE</scope>
    <source>
        <strain evidence="8">SH1</strain>
    </source>
</reference>
<dbReference type="EMBL" id="CAJFDH010000002">
    <property type="protein sequence ID" value="CAD5213059.1"/>
    <property type="molecule type" value="Genomic_DNA"/>
</dbReference>
<dbReference type="OrthoDB" id="423498at2759"/>
<keyword evidence="5" id="KW-0106">Calcium</keyword>
<dbReference type="InterPro" id="IPR011042">
    <property type="entry name" value="6-blade_b-propeller_TolB-like"/>
</dbReference>
<gene>
    <name evidence="8" type="ORF">BOKJ2_LOCUS4860</name>
</gene>
<keyword evidence="5" id="KW-0479">Metal-binding</keyword>
<dbReference type="Proteomes" id="UP000783686">
    <property type="component" value="Unassembled WGS sequence"/>
</dbReference>
<evidence type="ECO:0000256" key="2">
    <source>
        <dbReference type="ARBA" id="ARBA00022801"/>
    </source>
</evidence>
<dbReference type="PANTHER" id="PTHR11799:SF28">
    <property type="entry name" value="MECHANOSENSORY ABNORMALITY PROTEIN 6"/>
    <property type="match status" value="1"/>
</dbReference>
<comment type="caution">
    <text evidence="8">The sequence shown here is derived from an EMBL/GenBank/DDBJ whole genome shotgun (WGS) entry which is preliminary data.</text>
</comment>
<dbReference type="EMBL" id="CAJFCW020000002">
    <property type="protein sequence ID" value="CAG9098889.1"/>
    <property type="molecule type" value="Genomic_DNA"/>
</dbReference>
<keyword evidence="2" id="KW-0378">Hydrolase</keyword>
<dbReference type="InterPro" id="IPR002640">
    <property type="entry name" value="Arylesterase"/>
</dbReference>
<name>A0A811KCV0_9BILA</name>
<organism evidence="8 9">
    <name type="scientific">Bursaphelenchus okinawaensis</name>
    <dbReference type="NCBI Taxonomy" id="465554"/>
    <lineage>
        <taxon>Eukaryota</taxon>
        <taxon>Metazoa</taxon>
        <taxon>Ecdysozoa</taxon>
        <taxon>Nematoda</taxon>
        <taxon>Chromadorea</taxon>
        <taxon>Rhabditida</taxon>
        <taxon>Tylenchina</taxon>
        <taxon>Tylenchomorpha</taxon>
        <taxon>Aphelenchoidea</taxon>
        <taxon>Aphelenchoididae</taxon>
        <taxon>Bursaphelenchus</taxon>
    </lineage>
</organism>
<dbReference type="Proteomes" id="UP000614601">
    <property type="component" value="Unassembled WGS sequence"/>
</dbReference>
<evidence type="ECO:0000256" key="1">
    <source>
        <dbReference type="ARBA" id="ARBA00008595"/>
    </source>
</evidence>
<evidence type="ECO:0000313" key="9">
    <source>
        <dbReference type="Proteomes" id="UP000614601"/>
    </source>
</evidence>
<keyword evidence="9" id="KW-1185">Reference proteome</keyword>
<sequence length="405" mass="46272">MTIQKGESLRKRDTKTMTSSTARPLTTTRPQKVQKIDQKQVKFQSQHVTKQKSSIWSIFDHSYCVSVPLAATFLYLIHHYLKFLDMDKRVYNHVPGECSFVGGLEQGAVAMEWLNNQSIILSTGADLNNASNSTGRLALWHTNENIANELKFTGKAPPVFNPYSISTFVNTVFVINNRKGRVETDSVEILEFKGNEVKRKRKHVASKYFTSLVSIVALGPTQFYVSNQYMYRSNYMQHIEFAGHFKSGSIYYFDGRHIHNVINRLKQPAGMAKDGNKLYIAEFGGNNIHIYNVNDLKKPEHLETISLPSAPWSIAKELRQTAFTVTTHPLKLRFMAFYRYPDEFLSPSNVIRIKKRKDASWQFTQYYSNDGATIRGAVTALRIPENRIVFGNVNKGLLKCHLNLT</sequence>
<evidence type="ECO:0000256" key="6">
    <source>
        <dbReference type="PIRSR" id="PIRSR602640-3"/>
    </source>
</evidence>
<proteinExistence type="inferred from homology"/>
<evidence type="ECO:0000313" key="8">
    <source>
        <dbReference type="EMBL" id="CAD5213059.1"/>
    </source>
</evidence>
<dbReference type="Gene3D" id="2.120.10.30">
    <property type="entry name" value="TolB, C-terminal domain"/>
    <property type="match status" value="1"/>
</dbReference>